<feature type="coiled-coil region" evidence="1">
    <location>
        <begin position="212"/>
        <end position="242"/>
    </location>
</feature>
<keyword evidence="4" id="KW-1185">Reference proteome</keyword>
<dbReference type="PANTHER" id="PTHR42923:SF46">
    <property type="entry name" value="AMINE OXIDASE"/>
    <property type="match status" value="1"/>
</dbReference>
<dbReference type="InterPro" id="IPR036188">
    <property type="entry name" value="FAD/NAD-bd_sf"/>
</dbReference>
<evidence type="ECO:0000259" key="2">
    <source>
        <dbReference type="Pfam" id="PF01593"/>
    </source>
</evidence>
<dbReference type="Pfam" id="PF01593">
    <property type="entry name" value="Amino_oxidase"/>
    <property type="match status" value="1"/>
</dbReference>
<accession>A0A7X9RYR3</accession>
<evidence type="ECO:0000313" key="3">
    <source>
        <dbReference type="EMBL" id="NME71149.1"/>
    </source>
</evidence>
<dbReference type="Proteomes" id="UP000576082">
    <property type="component" value="Unassembled WGS sequence"/>
</dbReference>
<dbReference type="Gene3D" id="3.50.50.60">
    <property type="entry name" value="FAD/NAD(P)-binding domain"/>
    <property type="match status" value="1"/>
</dbReference>
<dbReference type="Pfam" id="PF13450">
    <property type="entry name" value="NAD_binding_8"/>
    <property type="match status" value="1"/>
</dbReference>
<dbReference type="PANTHER" id="PTHR42923">
    <property type="entry name" value="PROTOPORPHYRINOGEN OXIDASE"/>
    <property type="match status" value="1"/>
</dbReference>
<dbReference type="SUPFAM" id="SSF51905">
    <property type="entry name" value="FAD/NAD(P)-binding domain"/>
    <property type="match status" value="1"/>
</dbReference>
<organism evidence="3 4">
    <name type="scientific">Flammeovirga aprica JL-4</name>
    <dbReference type="NCBI Taxonomy" id="694437"/>
    <lineage>
        <taxon>Bacteria</taxon>
        <taxon>Pseudomonadati</taxon>
        <taxon>Bacteroidota</taxon>
        <taxon>Cytophagia</taxon>
        <taxon>Cytophagales</taxon>
        <taxon>Flammeovirgaceae</taxon>
        <taxon>Flammeovirga</taxon>
    </lineage>
</organism>
<protein>
    <submittedName>
        <fullName evidence="3">NAD(P)-binding protein</fullName>
    </submittedName>
</protein>
<dbReference type="EMBL" id="JABANE010000087">
    <property type="protein sequence ID" value="NME71149.1"/>
    <property type="molecule type" value="Genomic_DNA"/>
</dbReference>
<evidence type="ECO:0000256" key="1">
    <source>
        <dbReference type="SAM" id="Coils"/>
    </source>
</evidence>
<sequence>MTKKKIAIFGGGISGLTTAWELSSIKNWQDQYEIHLYQSGWRCGGKATTGLGEEGRVEERGIHMFQGWYDNAFRMVQEVYEYIAEHNLNPDGAFQTWRDGFNPNPVTSMVEQDKNGNWIDWPFVFPDNDRIPGSGEPMSSSVLIKEFIALGLEVLIGSPYQENASGKVGFWNDLLAHLFFDQPIAEEKVKKYSALEKLALRFAKKLSIREGKYNHTKRFKTLEEKIDELERLDDRVDLAEDLIKYSDRIVKLLNTWFFKLLFKGNHLRRISEIVQLSLVCIEGVFKDVYDVKTGKYEWENINHYDFSDWLKMNGASEQVINSAIVRFLYKGTFANKYNGEKGTVAADIAVRMMLMIPSYKGSFVWNLRGGTGGTFTAPLYVALEDRGVNFHFFHHLDEVKYSETDEIEEIIVGKQVDLKEGLTKYQPLVKQKGLFQWTLHPDLSQINEEQAAEIKEKDIDIESHWSGWENVESLELKKGRDFDVAVLATSIKPLEYICSEIMAKKPKWKNMVEKVKATATLNVQFWLNEDIEGLGMDLGEWGMKEGSYANTVIYEDPLYSWTSMTYIAPYENWKPESEAKQISYWCGTWPTNYPEPPRSNTNYPKDQITLLKKVSEDWMDKHMGWFWPKARKNNKFDYSLLCDKNMDADPMEKFNNQCFVTNMDPSMHYVLAQPGTNKYRLKTDETEYKNLYFTGDWINFGLNVGYMEGTVISGIQAADKILTNSLQKSIERQHALLGVIEE</sequence>
<keyword evidence="1" id="KW-0175">Coiled coil</keyword>
<evidence type="ECO:0000313" key="4">
    <source>
        <dbReference type="Proteomes" id="UP000576082"/>
    </source>
</evidence>
<feature type="domain" description="Amine oxidase" evidence="2">
    <location>
        <begin position="667"/>
        <end position="722"/>
    </location>
</feature>
<dbReference type="GO" id="GO:0016491">
    <property type="term" value="F:oxidoreductase activity"/>
    <property type="evidence" value="ECO:0007669"/>
    <property type="project" value="InterPro"/>
</dbReference>
<comment type="caution">
    <text evidence="3">The sequence shown here is derived from an EMBL/GenBank/DDBJ whole genome shotgun (WGS) entry which is preliminary data.</text>
</comment>
<gene>
    <name evidence="3" type="ORF">HHU12_24490</name>
</gene>
<reference evidence="3 4" key="1">
    <citation type="submission" date="2020-04" db="EMBL/GenBank/DDBJ databases">
        <title>Flammeovirga sp. SR4, a novel species isolated from seawater.</title>
        <authorList>
            <person name="Wang X."/>
        </authorList>
    </citation>
    <scope>NUCLEOTIDE SEQUENCE [LARGE SCALE GENOMIC DNA]</scope>
    <source>
        <strain evidence="3 4">ATCC 23126</strain>
    </source>
</reference>
<dbReference type="AlphaFoldDB" id="A0A7X9RYR3"/>
<name>A0A7X9RYR3_9BACT</name>
<dbReference type="InterPro" id="IPR002937">
    <property type="entry name" value="Amino_oxidase"/>
</dbReference>
<proteinExistence type="predicted"/>
<dbReference type="InterPro" id="IPR050464">
    <property type="entry name" value="Zeta_carotene_desat/Oxidored"/>
</dbReference>
<dbReference type="RefSeq" id="WP_169659371.1">
    <property type="nucleotide sequence ID" value="NZ_JABANE010000087.1"/>
</dbReference>